<dbReference type="InterPro" id="IPR036396">
    <property type="entry name" value="Cyt_P450_sf"/>
</dbReference>
<dbReference type="CDD" id="cd11058">
    <property type="entry name" value="CYP60B-like"/>
    <property type="match status" value="1"/>
</dbReference>
<comment type="similarity">
    <text evidence="2 7">Belongs to the cytochrome P450 family.</text>
</comment>
<comment type="caution">
    <text evidence="9">The sequence shown here is derived from an EMBL/GenBank/DDBJ whole genome shotgun (WGS) entry which is preliminary data.</text>
</comment>
<dbReference type="PANTHER" id="PTHR24305">
    <property type="entry name" value="CYTOCHROME P450"/>
    <property type="match status" value="1"/>
</dbReference>
<dbReference type="GO" id="GO:0016705">
    <property type="term" value="F:oxidoreductase activity, acting on paired donors, with incorporation or reduction of molecular oxygen"/>
    <property type="evidence" value="ECO:0007669"/>
    <property type="project" value="InterPro"/>
</dbReference>
<dbReference type="GO" id="GO:0004497">
    <property type="term" value="F:monooxygenase activity"/>
    <property type="evidence" value="ECO:0007669"/>
    <property type="project" value="UniProtKB-KW"/>
</dbReference>
<proteinExistence type="inferred from homology"/>
<accession>A0AB34FKJ4</accession>
<evidence type="ECO:0000256" key="5">
    <source>
        <dbReference type="ARBA" id="ARBA00023004"/>
    </source>
</evidence>
<name>A0AB34FKJ4_9HYPO</name>
<feature type="transmembrane region" description="Helical" evidence="8">
    <location>
        <begin position="54"/>
        <end position="74"/>
    </location>
</feature>
<dbReference type="InterPro" id="IPR017972">
    <property type="entry name" value="Cyt_P450_CS"/>
</dbReference>
<keyword evidence="4 6" id="KW-0479">Metal-binding</keyword>
<dbReference type="PROSITE" id="PS00086">
    <property type="entry name" value="CYTOCHROME_P450"/>
    <property type="match status" value="1"/>
</dbReference>
<dbReference type="PANTHER" id="PTHR24305:SF210">
    <property type="entry name" value="CYTOCHROME P450 MONOOXYGENASE ASQL-RELATED"/>
    <property type="match status" value="1"/>
</dbReference>
<dbReference type="Proteomes" id="UP001163105">
    <property type="component" value="Unassembled WGS sequence"/>
</dbReference>
<evidence type="ECO:0000256" key="1">
    <source>
        <dbReference type="ARBA" id="ARBA00001971"/>
    </source>
</evidence>
<dbReference type="PRINTS" id="PR00385">
    <property type="entry name" value="P450"/>
</dbReference>
<evidence type="ECO:0000256" key="2">
    <source>
        <dbReference type="ARBA" id="ARBA00010617"/>
    </source>
</evidence>
<keyword evidence="7" id="KW-0560">Oxidoreductase</keyword>
<organism evidence="9 10">
    <name type="scientific">Purpureocillium lavendulum</name>
    <dbReference type="NCBI Taxonomy" id="1247861"/>
    <lineage>
        <taxon>Eukaryota</taxon>
        <taxon>Fungi</taxon>
        <taxon>Dikarya</taxon>
        <taxon>Ascomycota</taxon>
        <taxon>Pezizomycotina</taxon>
        <taxon>Sordariomycetes</taxon>
        <taxon>Hypocreomycetidae</taxon>
        <taxon>Hypocreales</taxon>
        <taxon>Ophiocordycipitaceae</taxon>
        <taxon>Purpureocillium</taxon>
    </lineage>
</organism>
<keyword evidence="10" id="KW-1185">Reference proteome</keyword>
<comment type="cofactor">
    <cofactor evidence="1 6">
        <name>heme</name>
        <dbReference type="ChEBI" id="CHEBI:30413"/>
    </cofactor>
</comment>
<keyword evidence="5 6" id="KW-0408">Iron</keyword>
<sequence>MRCILTKVATTLANADWMWSVDSTTVSSVEVSIAGRGLSALKALAQHVGIMETLWIIASLTLAYCIASVVYRLCFHPLSKFPGPPLLAATYVPYVYSNFLRGEWTRKMPALHRKYGPAVRIGPDHIAVDGSIAWQEVFGYRKGRQEFLRVPNLYETEQVNILTAHHDSHRRQRRQLAPAFNDSALIRQDPTVRKYVRMLLDRFEERARLDQPVNVVEWFNLTLFDITGDLLFSDSFHSLANNGTHPWIRFIVQSFRGTAMQRVYQIYPIAGLFRIMTVWSTPQTIRRYGTEKSMARLARGEEISPGQKDVTSYMLRQASHGGKAMTRAEVLSTSPTLVVAGSETTATALSGFCFYTARNPRVYAVLAEEIRSLFKTEDEITLQSAAAAEYLQAVINETLRVYPPFAELLTRLSPGDTVDGKYVPSGTRVSAYHWATFRNPEHFVDPDEFLPERWLTKDHALYDERFEADNKAIYKPFSCGPRDCLGKRLAQAEMRYIIAGLFLRFDFELAHGQDDWHDNQKTFTIWEKSPLYVRLRPRFD</sequence>
<keyword evidence="8" id="KW-0472">Membrane</keyword>
<evidence type="ECO:0000256" key="3">
    <source>
        <dbReference type="ARBA" id="ARBA00022617"/>
    </source>
</evidence>
<evidence type="ECO:0000256" key="6">
    <source>
        <dbReference type="PIRSR" id="PIRSR602401-1"/>
    </source>
</evidence>
<dbReference type="EMBL" id="JAQHRD010000007">
    <property type="protein sequence ID" value="KAJ6438977.1"/>
    <property type="molecule type" value="Genomic_DNA"/>
</dbReference>
<keyword evidence="8" id="KW-0812">Transmembrane</keyword>
<dbReference type="SUPFAM" id="SSF48264">
    <property type="entry name" value="Cytochrome P450"/>
    <property type="match status" value="1"/>
</dbReference>
<keyword evidence="3 6" id="KW-0349">Heme</keyword>
<dbReference type="AlphaFoldDB" id="A0AB34FKJ4"/>
<dbReference type="InterPro" id="IPR050121">
    <property type="entry name" value="Cytochrome_P450_monoxygenase"/>
</dbReference>
<evidence type="ECO:0000313" key="9">
    <source>
        <dbReference type="EMBL" id="KAJ6438977.1"/>
    </source>
</evidence>
<keyword evidence="8" id="KW-1133">Transmembrane helix</keyword>
<dbReference type="Gene3D" id="1.10.630.10">
    <property type="entry name" value="Cytochrome P450"/>
    <property type="match status" value="1"/>
</dbReference>
<protein>
    <submittedName>
        <fullName evidence="9">Cytochrome P450 3A17</fullName>
    </submittedName>
</protein>
<feature type="binding site" description="axial binding residue" evidence="6">
    <location>
        <position position="484"/>
    </location>
    <ligand>
        <name>heme</name>
        <dbReference type="ChEBI" id="CHEBI:30413"/>
    </ligand>
    <ligandPart>
        <name>Fe</name>
        <dbReference type="ChEBI" id="CHEBI:18248"/>
    </ligandPart>
</feature>
<dbReference type="Pfam" id="PF00067">
    <property type="entry name" value="p450"/>
    <property type="match status" value="1"/>
</dbReference>
<dbReference type="GO" id="GO:0020037">
    <property type="term" value="F:heme binding"/>
    <property type="evidence" value="ECO:0007669"/>
    <property type="project" value="InterPro"/>
</dbReference>
<evidence type="ECO:0000313" key="10">
    <source>
        <dbReference type="Proteomes" id="UP001163105"/>
    </source>
</evidence>
<reference evidence="9" key="1">
    <citation type="submission" date="2023-01" db="EMBL/GenBank/DDBJ databases">
        <title>The growth and conidiation of Purpureocillium lavendulum are regulated by nitrogen source and histone H3K14 acetylation.</title>
        <authorList>
            <person name="Tang P."/>
            <person name="Han J."/>
            <person name="Zhang C."/>
            <person name="Tang P."/>
            <person name="Qi F."/>
            <person name="Zhang K."/>
            <person name="Liang L."/>
        </authorList>
    </citation>
    <scope>NUCLEOTIDE SEQUENCE</scope>
    <source>
        <strain evidence="9">YMF1.00683</strain>
    </source>
</reference>
<evidence type="ECO:0000256" key="8">
    <source>
        <dbReference type="SAM" id="Phobius"/>
    </source>
</evidence>
<evidence type="ECO:0000256" key="4">
    <source>
        <dbReference type="ARBA" id="ARBA00022723"/>
    </source>
</evidence>
<gene>
    <name evidence="9" type="ORF">O9K51_08380</name>
</gene>
<dbReference type="InterPro" id="IPR002401">
    <property type="entry name" value="Cyt_P450_E_grp-I"/>
</dbReference>
<dbReference type="GO" id="GO:0005506">
    <property type="term" value="F:iron ion binding"/>
    <property type="evidence" value="ECO:0007669"/>
    <property type="project" value="InterPro"/>
</dbReference>
<dbReference type="InterPro" id="IPR001128">
    <property type="entry name" value="Cyt_P450"/>
</dbReference>
<keyword evidence="7" id="KW-0503">Monooxygenase</keyword>
<dbReference type="PRINTS" id="PR00463">
    <property type="entry name" value="EP450I"/>
</dbReference>
<evidence type="ECO:0000256" key="7">
    <source>
        <dbReference type="RuleBase" id="RU000461"/>
    </source>
</evidence>